<evidence type="ECO:0000313" key="6">
    <source>
        <dbReference type="EMBL" id="KAF2422836.1"/>
    </source>
</evidence>
<evidence type="ECO:0000256" key="4">
    <source>
        <dbReference type="SAM" id="MobiDB-lite"/>
    </source>
</evidence>
<evidence type="ECO:0000256" key="1">
    <source>
        <dbReference type="ARBA" id="ARBA00023016"/>
    </source>
</evidence>
<dbReference type="PANTHER" id="PTHR11527">
    <property type="entry name" value="HEAT-SHOCK PROTEIN 20 FAMILY MEMBER"/>
    <property type="match status" value="1"/>
</dbReference>
<dbReference type="InterPro" id="IPR002068">
    <property type="entry name" value="A-crystallin/Hsp20_dom"/>
</dbReference>
<dbReference type="SUPFAM" id="SSF49764">
    <property type="entry name" value="HSP20-like chaperones"/>
    <property type="match status" value="1"/>
</dbReference>
<comment type="similarity">
    <text evidence="2 3">Belongs to the small heat shock protein (HSP20) family.</text>
</comment>
<accession>A0A9P4TUU0</accession>
<dbReference type="PROSITE" id="PS01031">
    <property type="entry name" value="SHSP"/>
    <property type="match status" value="1"/>
</dbReference>
<keyword evidence="1" id="KW-0346">Stress response</keyword>
<feature type="domain" description="SHSP" evidence="5">
    <location>
        <begin position="25"/>
        <end position="187"/>
    </location>
</feature>
<dbReference type="Gene3D" id="2.60.40.790">
    <property type="match status" value="1"/>
</dbReference>
<dbReference type="Proteomes" id="UP000800235">
    <property type="component" value="Unassembled WGS sequence"/>
</dbReference>
<feature type="non-terminal residue" evidence="6">
    <location>
        <position position="1"/>
    </location>
</feature>
<evidence type="ECO:0000313" key="7">
    <source>
        <dbReference type="Proteomes" id="UP000800235"/>
    </source>
</evidence>
<gene>
    <name evidence="6" type="ORF">EJ08DRAFT_572504</name>
</gene>
<dbReference type="OrthoDB" id="1431247at2759"/>
<evidence type="ECO:0000256" key="3">
    <source>
        <dbReference type="RuleBase" id="RU003616"/>
    </source>
</evidence>
<proteinExistence type="inferred from homology"/>
<evidence type="ECO:0000256" key="2">
    <source>
        <dbReference type="PROSITE-ProRule" id="PRU00285"/>
    </source>
</evidence>
<comment type="caution">
    <text evidence="6">The sequence shown here is derived from an EMBL/GenBank/DDBJ whole genome shotgun (WGS) entry which is preliminary data.</text>
</comment>
<dbReference type="InterPro" id="IPR008978">
    <property type="entry name" value="HSP20-like_chaperone"/>
</dbReference>
<feature type="compositionally biased region" description="Basic and acidic residues" evidence="4">
    <location>
        <begin position="87"/>
        <end position="113"/>
    </location>
</feature>
<evidence type="ECO:0000259" key="5">
    <source>
        <dbReference type="PROSITE" id="PS01031"/>
    </source>
</evidence>
<dbReference type="EMBL" id="MU007087">
    <property type="protein sequence ID" value="KAF2422836.1"/>
    <property type="molecule type" value="Genomic_DNA"/>
</dbReference>
<dbReference type="Pfam" id="PF00011">
    <property type="entry name" value="HSP20"/>
    <property type="match status" value="2"/>
</dbReference>
<reference evidence="6" key="1">
    <citation type="journal article" date="2020" name="Stud. Mycol.">
        <title>101 Dothideomycetes genomes: a test case for predicting lifestyles and emergence of pathogens.</title>
        <authorList>
            <person name="Haridas S."/>
            <person name="Albert R."/>
            <person name="Binder M."/>
            <person name="Bloem J."/>
            <person name="Labutti K."/>
            <person name="Salamov A."/>
            <person name="Andreopoulos B."/>
            <person name="Baker S."/>
            <person name="Barry K."/>
            <person name="Bills G."/>
            <person name="Bluhm B."/>
            <person name="Cannon C."/>
            <person name="Castanera R."/>
            <person name="Culley D."/>
            <person name="Daum C."/>
            <person name="Ezra D."/>
            <person name="Gonzalez J."/>
            <person name="Henrissat B."/>
            <person name="Kuo A."/>
            <person name="Liang C."/>
            <person name="Lipzen A."/>
            <person name="Lutzoni F."/>
            <person name="Magnuson J."/>
            <person name="Mondo S."/>
            <person name="Nolan M."/>
            <person name="Ohm R."/>
            <person name="Pangilinan J."/>
            <person name="Park H.-J."/>
            <person name="Ramirez L."/>
            <person name="Alfaro M."/>
            <person name="Sun H."/>
            <person name="Tritt A."/>
            <person name="Yoshinaga Y."/>
            <person name="Zwiers L.-H."/>
            <person name="Turgeon B."/>
            <person name="Goodwin S."/>
            <person name="Spatafora J."/>
            <person name="Crous P."/>
            <person name="Grigoriev I."/>
        </authorList>
    </citation>
    <scope>NUCLEOTIDE SEQUENCE</scope>
    <source>
        <strain evidence="6">CBS 130266</strain>
    </source>
</reference>
<dbReference type="CDD" id="cd06464">
    <property type="entry name" value="ACD_sHsps-like"/>
    <property type="match status" value="1"/>
</dbReference>
<sequence length="187" mass="21103">EFSPLFTLADELDRATRGQSLGLSRNLRSFNPRFDVKETKESYELHGELPGIAQKDINIEWSDDNTLTISGQSESRSEYNDGQVVDVTHESNDKNDKHYQKPTAEDEGKEGEKNTAVTKTNGNKEVAKADDNTPRYWVTERSFGSFHRTFQFPARVDHENVSASLKDGILSMVVPKAKAKEPRKVTI</sequence>
<feature type="non-terminal residue" evidence="6">
    <location>
        <position position="187"/>
    </location>
</feature>
<organism evidence="6 7">
    <name type="scientific">Tothia fuscella</name>
    <dbReference type="NCBI Taxonomy" id="1048955"/>
    <lineage>
        <taxon>Eukaryota</taxon>
        <taxon>Fungi</taxon>
        <taxon>Dikarya</taxon>
        <taxon>Ascomycota</taxon>
        <taxon>Pezizomycotina</taxon>
        <taxon>Dothideomycetes</taxon>
        <taxon>Pleosporomycetidae</taxon>
        <taxon>Venturiales</taxon>
        <taxon>Cylindrosympodiaceae</taxon>
        <taxon>Tothia</taxon>
    </lineage>
</organism>
<keyword evidence="7" id="KW-1185">Reference proteome</keyword>
<name>A0A9P4TUU0_9PEZI</name>
<protein>
    <submittedName>
        <fullName evidence="6">HSP20-like chaperone</fullName>
    </submittedName>
</protein>
<feature type="region of interest" description="Disordered" evidence="4">
    <location>
        <begin position="68"/>
        <end position="128"/>
    </location>
</feature>
<dbReference type="AlphaFoldDB" id="A0A9P4TUU0"/>
<dbReference type="InterPro" id="IPR031107">
    <property type="entry name" value="Small_HSP"/>
</dbReference>